<comment type="caution">
    <text evidence="2">The sequence shown here is derived from an EMBL/GenBank/DDBJ whole genome shotgun (WGS) entry which is preliminary data.</text>
</comment>
<feature type="domain" description="Hemerythrin-like" evidence="1">
    <location>
        <begin position="63"/>
        <end position="195"/>
    </location>
</feature>
<evidence type="ECO:0000313" key="2">
    <source>
        <dbReference type="EMBL" id="TVY51950.1"/>
    </source>
</evidence>
<name>A0A7D8YQ12_9HELO</name>
<evidence type="ECO:0000313" key="3">
    <source>
        <dbReference type="Proteomes" id="UP000481288"/>
    </source>
</evidence>
<proteinExistence type="predicted"/>
<accession>A0A7D8YQ12</accession>
<dbReference type="Pfam" id="PF01814">
    <property type="entry name" value="Hemerythrin"/>
    <property type="match status" value="1"/>
</dbReference>
<dbReference type="EMBL" id="QGMG01000703">
    <property type="protein sequence ID" value="TVY51950.1"/>
    <property type="molecule type" value="Genomic_DNA"/>
</dbReference>
<organism evidence="2 3">
    <name type="scientific">Lachnellula cervina</name>
    <dbReference type="NCBI Taxonomy" id="1316786"/>
    <lineage>
        <taxon>Eukaryota</taxon>
        <taxon>Fungi</taxon>
        <taxon>Dikarya</taxon>
        <taxon>Ascomycota</taxon>
        <taxon>Pezizomycotina</taxon>
        <taxon>Leotiomycetes</taxon>
        <taxon>Helotiales</taxon>
        <taxon>Lachnaceae</taxon>
        <taxon>Lachnellula</taxon>
    </lineage>
</organism>
<gene>
    <name evidence="2" type="ORF">LCER1_G007055</name>
</gene>
<keyword evidence="3" id="KW-1185">Reference proteome</keyword>
<dbReference type="InterPro" id="IPR012312">
    <property type="entry name" value="Hemerythrin-like"/>
</dbReference>
<sequence length="226" mass="25913">MADMAKEDQAEVNRLAEPCERENEILDGNPARDAALKKAEEAKVEQKLPKLSAAEFRVYNSMAEHMEYFHNHFRQSWTILKTACDTNRRPSTMSLKAFLSTGLSFLQHLEMHHSIEEAHIFPVLARKMPEFTAGKGGNAAELLRQHQEIHVGMEKLGAYLRSVRSGERELELGVMKERMEEGGWGDVLWTHLDQEVRTLGAENMRKYCGFFPFLIYGRGGEGRIRY</sequence>
<dbReference type="Proteomes" id="UP000481288">
    <property type="component" value="Unassembled WGS sequence"/>
</dbReference>
<evidence type="ECO:0000259" key="1">
    <source>
        <dbReference type="Pfam" id="PF01814"/>
    </source>
</evidence>
<dbReference type="OrthoDB" id="10044044at2759"/>
<dbReference type="AlphaFoldDB" id="A0A7D8YQ12"/>
<dbReference type="PANTHER" id="PTHR38048:SF1">
    <property type="entry name" value="HEMERYTHRIN-LIKE DOMAIN-CONTAINING PROTEIN"/>
    <property type="match status" value="1"/>
</dbReference>
<dbReference type="CDD" id="cd12108">
    <property type="entry name" value="Hr-like"/>
    <property type="match status" value="1"/>
</dbReference>
<dbReference type="Gene3D" id="1.20.120.520">
    <property type="entry name" value="nmb1532 protein domain like"/>
    <property type="match status" value="1"/>
</dbReference>
<reference evidence="2 3" key="1">
    <citation type="submission" date="2018-05" db="EMBL/GenBank/DDBJ databases">
        <title>Whole genome sequencing for identification of molecular markers to develop diagnostic detection tools for the regulated plant pathogen Lachnellula willkommii.</title>
        <authorList>
            <person name="Giroux E."/>
            <person name="Bilodeau G."/>
        </authorList>
    </citation>
    <scope>NUCLEOTIDE SEQUENCE [LARGE SCALE GENOMIC DNA]</scope>
    <source>
        <strain evidence="2 3">CBS 625.97</strain>
    </source>
</reference>
<dbReference type="PANTHER" id="PTHR38048">
    <property type="entry name" value="EXPRESSED PROTEIN"/>
    <property type="match status" value="1"/>
</dbReference>
<dbReference type="InterPro" id="IPR053206">
    <property type="entry name" value="Dimeric_xanthone_biosynth"/>
</dbReference>
<protein>
    <recommendedName>
        <fullName evidence="1">Hemerythrin-like domain-containing protein</fullName>
    </recommendedName>
</protein>